<evidence type="ECO:0000313" key="1">
    <source>
        <dbReference type="EMBL" id="MBB4805008.1"/>
    </source>
</evidence>
<dbReference type="RefSeq" id="WP_184183319.1">
    <property type="nucleotide sequence ID" value="NZ_JACHLE010000001.1"/>
</dbReference>
<dbReference type="AlphaFoldDB" id="A0A840KAJ9"/>
<dbReference type="EMBL" id="JACHLE010000001">
    <property type="protein sequence ID" value="MBB4805008.1"/>
    <property type="molecule type" value="Genomic_DNA"/>
</dbReference>
<evidence type="ECO:0000313" key="2">
    <source>
        <dbReference type="Proteomes" id="UP000592180"/>
    </source>
</evidence>
<evidence type="ECO:0008006" key="3">
    <source>
        <dbReference type="Google" id="ProtNLM"/>
    </source>
</evidence>
<name>A0A840KAJ9_9FLAO</name>
<proteinExistence type="predicted"/>
<organism evidence="1 2">
    <name type="scientific">Chryseobacterium defluvii</name>
    <dbReference type="NCBI Taxonomy" id="160396"/>
    <lineage>
        <taxon>Bacteria</taxon>
        <taxon>Pseudomonadati</taxon>
        <taxon>Bacteroidota</taxon>
        <taxon>Flavobacteriia</taxon>
        <taxon>Flavobacteriales</taxon>
        <taxon>Weeksellaceae</taxon>
        <taxon>Chryseobacterium group</taxon>
        <taxon>Chryseobacterium</taxon>
    </lineage>
</organism>
<protein>
    <recommendedName>
        <fullName evidence="3">Lipoprotein</fullName>
    </recommendedName>
</protein>
<gene>
    <name evidence="1" type="ORF">HNP38_000280</name>
</gene>
<comment type="caution">
    <text evidence="1">The sequence shown here is derived from an EMBL/GenBank/DDBJ whole genome shotgun (WGS) entry which is preliminary data.</text>
</comment>
<accession>A0A840KAJ9</accession>
<dbReference type="PROSITE" id="PS51257">
    <property type="entry name" value="PROKAR_LIPOPROTEIN"/>
    <property type="match status" value="1"/>
</dbReference>
<reference evidence="1 2" key="1">
    <citation type="submission" date="2020-08" db="EMBL/GenBank/DDBJ databases">
        <title>Functional genomics of gut bacteria from endangered species of beetles.</title>
        <authorList>
            <person name="Carlos-Shanley C."/>
        </authorList>
    </citation>
    <scope>NUCLEOTIDE SEQUENCE [LARGE SCALE GENOMIC DNA]</scope>
    <source>
        <strain evidence="1 2">S00151</strain>
    </source>
</reference>
<dbReference type="Proteomes" id="UP000592180">
    <property type="component" value="Unassembled WGS sequence"/>
</dbReference>
<sequence length="223" mass="25372">MKLFNNTFMSRSIFFGLAFFIFSCQTKIENSNTISEEKTEEPPPPPLRIDTSKTLKEKTLLAYIPAAGLIRPDPKNGIPFDKLDYDKIIAYDYEGNEEEYFNVINEKGKFIPAIIKQQSLTQEQADRILSVLTRNSAYGGSTAACFRPHLALVFFKENKKINEIDICLDCNYLISDIEIPAVTHKKVNAGTEHEYAMTGFTDSGKAAIIDLCKELNFHYKQYE</sequence>
<keyword evidence="2" id="KW-1185">Reference proteome</keyword>